<dbReference type="Pfam" id="PF13539">
    <property type="entry name" value="Peptidase_M15_4"/>
    <property type="match status" value="1"/>
</dbReference>
<dbReference type="InterPro" id="IPR009045">
    <property type="entry name" value="Zn_M74/Hedgehog-like"/>
</dbReference>
<dbReference type="Gene3D" id="3.30.1380.10">
    <property type="match status" value="1"/>
</dbReference>
<evidence type="ECO:0000313" key="3">
    <source>
        <dbReference type="EMBL" id="GAA2734749.1"/>
    </source>
</evidence>
<dbReference type="InterPro" id="IPR039561">
    <property type="entry name" value="Peptidase_M15C"/>
</dbReference>
<accession>A0ABN3UKY0</accession>
<keyword evidence="1" id="KW-0732">Signal</keyword>
<comment type="caution">
    <text evidence="3">The sequence shown here is derived from an EMBL/GenBank/DDBJ whole genome shotgun (WGS) entry which is preliminary data.</text>
</comment>
<proteinExistence type="predicted"/>
<organism evidence="3 4">
    <name type="scientific">Pedococcus aerophilus</name>
    <dbReference type="NCBI Taxonomy" id="436356"/>
    <lineage>
        <taxon>Bacteria</taxon>
        <taxon>Bacillati</taxon>
        <taxon>Actinomycetota</taxon>
        <taxon>Actinomycetes</taxon>
        <taxon>Micrococcales</taxon>
        <taxon>Intrasporangiaceae</taxon>
        <taxon>Pedococcus</taxon>
    </lineage>
</organism>
<feature type="domain" description="Peptidase M15C" evidence="2">
    <location>
        <begin position="153"/>
        <end position="232"/>
    </location>
</feature>
<feature type="chain" id="PRO_5046923933" description="Peptidase M15C domain-containing protein" evidence="1">
    <location>
        <begin position="21"/>
        <end position="236"/>
    </location>
</feature>
<keyword evidence="4" id="KW-1185">Reference proteome</keyword>
<sequence length="236" mass="24765">MSAAALVPALAAGAAGAAGAAVAAAGPASGATSSAAASAADAHPGFHATTSTVPEDYRAQMIGVSWRPGCPVPIDDLRIITMNHWGFDGTVHEGGRLMVHKDVAAAVTEAFGDAFDAQFPIRRIELIEAYGADDDASMAADNTSAFNCRPITGTTDRFSIHSYGKAIDINTVENPYVKGSTVLPPAGADYLDRTDVRPGMITKNDVVVKAFRDAKMAWGGDYNSLKDYQHFEARKF</sequence>
<feature type="signal peptide" evidence="1">
    <location>
        <begin position="1"/>
        <end position="20"/>
    </location>
</feature>
<dbReference type="EMBL" id="BAAARN010000001">
    <property type="protein sequence ID" value="GAA2734749.1"/>
    <property type="molecule type" value="Genomic_DNA"/>
</dbReference>
<protein>
    <recommendedName>
        <fullName evidence="2">Peptidase M15C domain-containing protein</fullName>
    </recommendedName>
</protein>
<gene>
    <name evidence="3" type="ORF">GCM10009867_15540</name>
</gene>
<evidence type="ECO:0000256" key="1">
    <source>
        <dbReference type="SAM" id="SignalP"/>
    </source>
</evidence>
<evidence type="ECO:0000313" key="4">
    <source>
        <dbReference type="Proteomes" id="UP001501326"/>
    </source>
</evidence>
<name>A0ABN3UKY0_9MICO</name>
<evidence type="ECO:0000259" key="2">
    <source>
        <dbReference type="Pfam" id="PF13539"/>
    </source>
</evidence>
<reference evidence="3 4" key="1">
    <citation type="journal article" date="2019" name="Int. J. Syst. Evol. Microbiol.">
        <title>The Global Catalogue of Microorganisms (GCM) 10K type strain sequencing project: providing services to taxonomists for standard genome sequencing and annotation.</title>
        <authorList>
            <consortium name="The Broad Institute Genomics Platform"/>
            <consortium name="The Broad Institute Genome Sequencing Center for Infectious Disease"/>
            <person name="Wu L."/>
            <person name="Ma J."/>
        </authorList>
    </citation>
    <scope>NUCLEOTIDE SEQUENCE [LARGE SCALE GENOMIC DNA]</scope>
    <source>
        <strain evidence="3 4">JCM 16378</strain>
    </source>
</reference>
<dbReference type="SUPFAM" id="SSF55166">
    <property type="entry name" value="Hedgehog/DD-peptidase"/>
    <property type="match status" value="1"/>
</dbReference>
<dbReference type="Proteomes" id="UP001501326">
    <property type="component" value="Unassembled WGS sequence"/>
</dbReference>